<evidence type="ECO:0000313" key="7">
    <source>
        <dbReference type="Proteomes" id="UP000507470"/>
    </source>
</evidence>
<dbReference type="InterPro" id="IPR001849">
    <property type="entry name" value="PH_domain"/>
</dbReference>
<dbReference type="SUPFAM" id="SSF53067">
    <property type="entry name" value="Actin-like ATPase domain"/>
    <property type="match status" value="2"/>
</dbReference>
<protein>
    <recommendedName>
        <fullName evidence="5">PH domain-containing protein</fullName>
    </recommendedName>
</protein>
<dbReference type="Gene3D" id="3.30.420.40">
    <property type="match status" value="2"/>
</dbReference>
<keyword evidence="7" id="KW-1185">Reference proteome</keyword>
<dbReference type="Pfam" id="PF00169">
    <property type="entry name" value="PH"/>
    <property type="match status" value="1"/>
</dbReference>
<dbReference type="GO" id="GO:0005524">
    <property type="term" value="F:ATP binding"/>
    <property type="evidence" value="ECO:0007669"/>
    <property type="project" value="UniProtKB-KW"/>
</dbReference>
<dbReference type="PANTHER" id="PTHR14187">
    <property type="entry name" value="ALPHA KINASE/ELONGATION FACTOR 2 KINASE"/>
    <property type="match status" value="1"/>
</dbReference>
<dbReference type="AlphaFoldDB" id="A0A6J8E5D1"/>
<evidence type="ECO:0000313" key="6">
    <source>
        <dbReference type="EMBL" id="CAC5414665.1"/>
    </source>
</evidence>
<dbReference type="PROSITE" id="PS50003">
    <property type="entry name" value="PH_DOMAIN"/>
    <property type="match status" value="1"/>
</dbReference>
<dbReference type="Proteomes" id="UP000507470">
    <property type="component" value="Unassembled WGS sequence"/>
</dbReference>
<evidence type="ECO:0000256" key="1">
    <source>
        <dbReference type="ARBA" id="ARBA00007381"/>
    </source>
</evidence>
<evidence type="ECO:0000256" key="2">
    <source>
        <dbReference type="ARBA" id="ARBA00022741"/>
    </source>
</evidence>
<dbReference type="CDD" id="cd10229">
    <property type="entry name" value="ASKHA_NBD_HSP70_HSPA12"/>
    <property type="match status" value="1"/>
</dbReference>
<evidence type="ECO:0000259" key="5">
    <source>
        <dbReference type="PROSITE" id="PS50003"/>
    </source>
</evidence>
<dbReference type="OrthoDB" id="6056153at2759"/>
<name>A0A6J8E5D1_MYTCO</name>
<comment type="similarity">
    <text evidence="1">Belongs to the heat shock protein 70 family.</text>
</comment>
<dbReference type="InterPro" id="IPR043129">
    <property type="entry name" value="ATPase_NBD"/>
</dbReference>
<keyword evidence="2" id="KW-0547">Nucleotide-binding</keyword>
<accession>A0A6J8E5D1</accession>
<dbReference type="SUPFAM" id="SSF50729">
    <property type="entry name" value="PH domain-like"/>
    <property type="match status" value="1"/>
</dbReference>
<dbReference type="SMART" id="SM00233">
    <property type="entry name" value="PH"/>
    <property type="match status" value="1"/>
</dbReference>
<dbReference type="CDD" id="cd00821">
    <property type="entry name" value="PH"/>
    <property type="match status" value="1"/>
</dbReference>
<dbReference type="Gene3D" id="2.30.29.30">
    <property type="entry name" value="Pleckstrin-homology domain (PH domain)/Phosphotyrosine-binding domain (PTB)"/>
    <property type="match status" value="1"/>
</dbReference>
<organism evidence="6 7">
    <name type="scientific">Mytilus coruscus</name>
    <name type="common">Sea mussel</name>
    <dbReference type="NCBI Taxonomy" id="42192"/>
    <lineage>
        <taxon>Eukaryota</taxon>
        <taxon>Metazoa</taxon>
        <taxon>Spiralia</taxon>
        <taxon>Lophotrochozoa</taxon>
        <taxon>Mollusca</taxon>
        <taxon>Bivalvia</taxon>
        <taxon>Autobranchia</taxon>
        <taxon>Pteriomorphia</taxon>
        <taxon>Mytilida</taxon>
        <taxon>Mytiloidea</taxon>
        <taxon>Mytilidae</taxon>
        <taxon>Mytilinae</taxon>
        <taxon>Mytilus</taxon>
    </lineage>
</organism>
<dbReference type="InterPro" id="IPR011993">
    <property type="entry name" value="PH-like_dom_sf"/>
</dbReference>
<dbReference type="Pfam" id="PF00012">
    <property type="entry name" value="HSP70"/>
    <property type="match status" value="1"/>
</dbReference>
<sequence>MGMEGILKRRISILRGYQDRWFILTEDGFMRQHEKKPSHATQKAKWQMNIILADIGKKKDGKCFNLTSNEGQRIKLKAQSDNEREKWIKCFKKINHKIFPHSFPDFVDDEDEDDVFTNNSNHKAKEVDPEPKPTSRISFGETFKSKDAFPNKNNDHRKSEETVNEPPRESAADITKKFKEMTIVDRKKRHLMVAAIDFGSAYSGSAYSFKDRFIKDPLEINVMGIGQKGLESLKVPTVLLLNPDREFVAFGFEAESMYSELLQNDPDEAQTWYYFSRFKMQLYNNMNLKKSMTIKDITGKKEMKAVDVFAYCIENIKDSIFGKAKEKVTDLQEYDVHWVLTVPAIWNEAARQFMLEAAEKAGIDQERLTLALEPEAAALCCKCLEIQKRTTGKGSKLGSFDTGARFLVVDLGGGTVDITSNEVLASGQLMEIHSASGGPWGGNTINEGIWKLLRDVFGESTVTKFIAENRDDYLELARTVELKKRTVTSNNKVTIEIPRSLMIEAKKSNPGIIAEEFKDQVKLVTNKLQVLPGVLPQIFKEGIDTVSKYVQDLLDQPETKGVSTILLVGGYAACDLLKDAMKTKFSNLTVICPLDPDVVVLKGAVIMGHMETPIVGRIAKCHYGIAILVGVDKQNMYQCFDRSFKPLTSTEEEFHTIIKKGQPIHVNEVVTEYDFPITFEQDEAFIRIYASDDTKPPKIISKNNCREIGHIRIKLPKFRRETRLKIGISNSETEFKVVARDEHTGKCFAGVCRFLN</sequence>
<evidence type="ECO:0000256" key="3">
    <source>
        <dbReference type="ARBA" id="ARBA00022840"/>
    </source>
</evidence>
<feature type="domain" description="PH" evidence="5">
    <location>
        <begin position="1"/>
        <end position="96"/>
    </location>
</feature>
<dbReference type="InterPro" id="IPR013126">
    <property type="entry name" value="Hsp_70_fam"/>
</dbReference>
<dbReference type="GO" id="GO:0140662">
    <property type="term" value="F:ATP-dependent protein folding chaperone"/>
    <property type="evidence" value="ECO:0007669"/>
    <property type="project" value="InterPro"/>
</dbReference>
<proteinExistence type="inferred from homology"/>
<gene>
    <name evidence="6" type="ORF">MCOR_47422</name>
</gene>
<dbReference type="EMBL" id="CACVKT020008352">
    <property type="protein sequence ID" value="CAC5414665.1"/>
    <property type="molecule type" value="Genomic_DNA"/>
</dbReference>
<evidence type="ECO:0000256" key="4">
    <source>
        <dbReference type="SAM" id="MobiDB-lite"/>
    </source>
</evidence>
<dbReference type="PANTHER" id="PTHR14187:SF5">
    <property type="entry name" value="HEAT SHOCK 70 KDA PROTEIN 12A"/>
    <property type="match status" value="1"/>
</dbReference>
<feature type="region of interest" description="Disordered" evidence="4">
    <location>
        <begin position="145"/>
        <end position="170"/>
    </location>
</feature>
<keyword evidence="3" id="KW-0067">ATP-binding</keyword>
<reference evidence="6 7" key="1">
    <citation type="submission" date="2020-06" db="EMBL/GenBank/DDBJ databases">
        <authorList>
            <person name="Li R."/>
            <person name="Bekaert M."/>
        </authorList>
    </citation>
    <scope>NUCLEOTIDE SEQUENCE [LARGE SCALE GENOMIC DNA]</scope>
    <source>
        <strain evidence="7">wild</strain>
    </source>
</reference>